<dbReference type="GO" id="GO:0043937">
    <property type="term" value="P:regulation of sporulation"/>
    <property type="evidence" value="ECO:0007669"/>
    <property type="project" value="InterPro"/>
</dbReference>
<evidence type="ECO:0000313" key="8">
    <source>
        <dbReference type="EMBL" id="KKK39423.1"/>
    </source>
</evidence>
<comment type="similarity">
    <text evidence="4">Belongs to the WhiA family.</text>
</comment>
<accession>A0A0M2SZ35</accession>
<sequence>MSFASETKKELTNLEVKGCCSKAELSALIRMNGSLSFSNRELVVDIQTENAAIARRIYTLVKMNYQVPMELLVRKKMRLKKNNVYIVRLKNTARKVLEDLKILSEDFSLVHDISEDLVKKKCCKRSYLRGAFLAGGSVNNPETSSYHLEIASMYQEHNQSLCELMNKFGLNSKTLERKKGFITYLKEAEKITEFLNVIGAHNALLRFEDIRIVRDMRNSVNRLVNCETANLNKTIGAALRQVENIRYIEETVGLQILPGKLREIAELRVAHQDVTLKELGEMVSGGVISKSGINHRLRKIDEIAEKLRAGEMIQQ</sequence>
<dbReference type="PATRIC" id="fig|1408103.3.peg.939"/>
<evidence type="ECO:0000313" key="9">
    <source>
        <dbReference type="Proteomes" id="UP000034166"/>
    </source>
</evidence>
<evidence type="ECO:0000256" key="2">
    <source>
        <dbReference type="ARBA" id="ARBA00023125"/>
    </source>
</evidence>
<evidence type="ECO:0000256" key="3">
    <source>
        <dbReference type="ARBA" id="ARBA00023306"/>
    </source>
</evidence>
<dbReference type="EMBL" id="LAYY01000003">
    <property type="protein sequence ID" value="KKK39423.1"/>
    <property type="molecule type" value="Genomic_DNA"/>
</dbReference>
<dbReference type="GO" id="GO:0003677">
    <property type="term" value="F:DNA binding"/>
    <property type="evidence" value="ECO:0007669"/>
    <property type="project" value="UniProtKB-UniRule"/>
</dbReference>
<dbReference type="FunFam" id="3.10.28.10:FF:000002">
    <property type="entry name" value="Probable cell division protein WhiA"/>
    <property type="match status" value="1"/>
</dbReference>
<dbReference type="PANTHER" id="PTHR37307">
    <property type="entry name" value="CELL DIVISION PROTEIN WHIA-RELATED"/>
    <property type="match status" value="1"/>
</dbReference>
<dbReference type="GO" id="GO:0051301">
    <property type="term" value="P:cell division"/>
    <property type="evidence" value="ECO:0007669"/>
    <property type="project" value="UniProtKB-UniRule"/>
</dbReference>
<dbReference type="Pfam" id="PF02650">
    <property type="entry name" value="HTH_WhiA"/>
    <property type="match status" value="1"/>
</dbReference>
<evidence type="ECO:0000256" key="4">
    <source>
        <dbReference type="HAMAP-Rule" id="MF_01420"/>
    </source>
</evidence>
<dbReference type="OrthoDB" id="401278at2"/>
<dbReference type="PANTHER" id="PTHR37307:SF1">
    <property type="entry name" value="CELL DIVISION PROTEIN WHIA-RELATED"/>
    <property type="match status" value="1"/>
</dbReference>
<dbReference type="InterPro" id="IPR023054">
    <property type="entry name" value="Sporulation_regulator_WhiA_C"/>
</dbReference>
<dbReference type="Pfam" id="PF14527">
    <property type="entry name" value="LAGLIDADG_WhiA"/>
    <property type="match status" value="1"/>
</dbReference>
<evidence type="ECO:0000259" key="7">
    <source>
        <dbReference type="Pfam" id="PF14527"/>
    </source>
</evidence>
<dbReference type="InterPro" id="IPR003802">
    <property type="entry name" value="Sporulation_regulator_WhiA"/>
</dbReference>
<dbReference type="SUPFAM" id="SSF55608">
    <property type="entry name" value="Homing endonucleases"/>
    <property type="match status" value="1"/>
</dbReference>
<feature type="domain" description="Sporulation transcription regulator WhiA N-terminal" evidence="6">
    <location>
        <begin position="19"/>
        <end position="103"/>
    </location>
</feature>
<keyword evidence="1 4" id="KW-0132">Cell division</keyword>
<name>A0A0M2SZ35_9BACI</name>
<feature type="domain" description="WhiA LAGLIDADG-like" evidence="7">
    <location>
        <begin position="125"/>
        <end position="217"/>
    </location>
</feature>
<organism evidence="8 9">
    <name type="scientific">Mesobacillus campisalis</name>
    <dbReference type="NCBI Taxonomy" id="1408103"/>
    <lineage>
        <taxon>Bacteria</taxon>
        <taxon>Bacillati</taxon>
        <taxon>Bacillota</taxon>
        <taxon>Bacilli</taxon>
        <taxon>Bacillales</taxon>
        <taxon>Bacillaceae</taxon>
        <taxon>Mesobacillus</taxon>
    </lineage>
</organism>
<proteinExistence type="inferred from homology"/>
<evidence type="ECO:0000259" key="5">
    <source>
        <dbReference type="Pfam" id="PF02650"/>
    </source>
</evidence>
<feature type="domain" description="Sporulation regulator WhiA C-terminal" evidence="5">
    <location>
        <begin position="220"/>
        <end position="304"/>
    </location>
</feature>
<dbReference type="InterPro" id="IPR018478">
    <property type="entry name" value="Sporu_reg_WhiA_N_dom"/>
</dbReference>
<evidence type="ECO:0000256" key="1">
    <source>
        <dbReference type="ARBA" id="ARBA00022618"/>
    </source>
</evidence>
<keyword evidence="3 4" id="KW-0131">Cell cycle</keyword>
<dbReference type="Gene3D" id="3.10.28.10">
    <property type="entry name" value="Homing endonucleases"/>
    <property type="match status" value="1"/>
</dbReference>
<comment type="caution">
    <text evidence="8">The sequence shown here is derived from an EMBL/GenBank/DDBJ whole genome shotgun (WGS) entry which is preliminary data.</text>
</comment>
<protein>
    <recommendedName>
        <fullName evidence="4">Probable cell division protein WhiA</fullName>
    </recommendedName>
</protein>
<reference evidence="8 9" key="1">
    <citation type="submission" date="2015-04" db="EMBL/GenBank/DDBJ databases">
        <title>Taxonomic description and genome sequence of Bacillus campisalis sp. nov., a novel member of the genus Bacillus isolated from solar saltern.</title>
        <authorList>
            <person name="Mathan Kumar R."/>
            <person name="Kaur G."/>
            <person name="Kumar A."/>
            <person name="Singh N.K."/>
            <person name="Kaur N."/>
            <person name="Kumar N."/>
            <person name="Mayilraj S."/>
        </authorList>
    </citation>
    <scope>NUCLEOTIDE SEQUENCE [LARGE SCALE GENOMIC DNA]</scope>
    <source>
        <strain evidence="8 9">SA2-6</strain>
    </source>
</reference>
<dbReference type="RefSeq" id="WP_046522458.1">
    <property type="nucleotide sequence ID" value="NZ_LAYY01000003.1"/>
</dbReference>
<keyword evidence="2 4" id="KW-0238">DNA-binding</keyword>
<comment type="function">
    <text evidence="4">Involved in cell division and chromosome segregation.</text>
</comment>
<dbReference type="HAMAP" id="MF_01420">
    <property type="entry name" value="HTH_type_WhiA"/>
    <property type="match status" value="1"/>
</dbReference>
<evidence type="ECO:0000259" key="6">
    <source>
        <dbReference type="Pfam" id="PF10298"/>
    </source>
</evidence>
<gene>
    <name evidence="4" type="primary">whiA</name>
    <name evidence="8" type="ORF">WQ57_04160</name>
</gene>
<dbReference type="InterPro" id="IPR027434">
    <property type="entry name" value="Homing_endonucl"/>
</dbReference>
<dbReference type="NCBIfam" id="TIGR00647">
    <property type="entry name" value="DNA_bind_WhiA"/>
    <property type="match status" value="1"/>
</dbReference>
<dbReference type="Proteomes" id="UP000034166">
    <property type="component" value="Unassembled WGS sequence"/>
</dbReference>
<dbReference type="AlphaFoldDB" id="A0A0M2SZ35"/>
<keyword evidence="9" id="KW-1185">Reference proteome</keyword>
<dbReference type="Pfam" id="PF10298">
    <property type="entry name" value="WhiA_N"/>
    <property type="match status" value="1"/>
</dbReference>
<dbReference type="InterPro" id="IPR039518">
    <property type="entry name" value="WhiA_LAGLIDADG_dom"/>
</dbReference>